<protein>
    <recommendedName>
        <fullName evidence="3">Lipoprotein</fullName>
    </recommendedName>
</protein>
<gene>
    <name evidence="1" type="ORF">Pan265_17760</name>
</gene>
<evidence type="ECO:0008006" key="3">
    <source>
        <dbReference type="Google" id="ProtNLM"/>
    </source>
</evidence>
<evidence type="ECO:0000313" key="2">
    <source>
        <dbReference type="Proteomes" id="UP000320386"/>
    </source>
</evidence>
<dbReference type="PROSITE" id="PS51257">
    <property type="entry name" value="PROKAR_LIPOPROTEIN"/>
    <property type="match status" value="1"/>
</dbReference>
<dbReference type="RefSeq" id="WP_236254291.1">
    <property type="nucleotide sequence ID" value="NZ_CP036280.1"/>
</dbReference>
<proteinExistence type="predicted"/>
<accession>A0A518BY59</accession>
<dbReference type="Proteomes" id="UP000320386">
    <property type="component" value="Chromosome"/>
</dbReference>
<organism evidence="1 2">
    <name type="scientific">Mucisphaera calidilacus</name>
    <dbReference type="NCBI Taxonomy" id="2527982"/>
    <lineage>
        <taxon>Bacteria</taxon>
        <taxon>Pseudomonadati</taxon>
        <taxon>Planctomycetota</taxon>
        <taxon>Phycisphaerae</taxon>
        <taxon>Phycisphaerales</taxon>
        <taxon>Phycisphaeraceae</taxon>
        <taxon>Mucisphaera</taxon>
    </lineage>
</organism>
<name>A0A518BY59_9BACT</name>
<sequence length="129" mass="14557">MRWSCLVLMVVVLVGCGETGEVVQAEAEPVGEVYTEPAWRWLPGEDRALSAEERVVLAAVQRLAEERREANWRPVDYLYEIERRDDGAYTVFLRHLIAYEDGAGMQTPGGHSLYVMDAEGGLIRFMPGR</sequence>
<keyword evidence="2" id="KW-1185">Reference proteome</keyword>
<reference evidence="1 2" key="1">
    <citation type="submission" date="2019-02" db="EMBL/GenBank/DDBJ databases">
        <title>Deep-cultivation of Planctomycetes and their phenomic and genomic characterization uncovers novel biology.</title>
        <authorList>
            <person name="Wiegand S."/>
            <person name="Jogler M."/>
            <person name="Boedeker C."/>
            <person name="Pinto D."/>
            <person name="Vollmers J."/>
            <person name="Rivas-Marin E."/>
            <person name="Kohn T."/>
            <person name="Peeters S.H."/>
            <person name="Heuer A."/>
            <person name="Rast P."/>
            <person name="Oberbeckmann S."/>
            <person name="Bunk B."/>
            <person name="Jeske O."/>
            <person name="Meyerdierks A."/>
            <person name="Storesund J.E."/>
            <person name="Kallscheuer N."/>
            <person name="Luecker S."/>
            <person name="Lage O.M."/>
            <person name="Pohl T."/>
            <person name="Merkel B.J."/>
            <person name="Hornburger P."/>
            <person name="Mueller R.-W."/>
            <person name="Bruemmer F."/>
            <person name="Labrenz M."/>
            <person name="Spormann A.M."/>
            <person name="Op den Camp H."/>
            <person name="Overmann J."/>
            <person name="Amann R."/>
            <person name="Jetten M.S.M."/>
            <person name="Mascher T."/>
            <person name="Medema M.H."/>
            <person name="Devos D.P."/>
            <person name="Kaster A.-K."/>
            <person name="Ovreas L."/>
            <person name="Rohde M."/>
            <person name="Galperin M.Y."/>
            <person name="Jogler C."/>
        </authorList>
    </citation>
    <scope>NUCLEOTIDE SEQUENCE [LARGE SCALE GENOMIC DNA]</scope>
    <source>
        <strain evidence="1 2">Pan265</strain>
    </source>
</reference>
<dbReference type="KEGG" id="mcad:Pan265_17760"/>
<dbReference type="EMBL" id="CP036280">
    <property type="protein sequence ID" value="QDU71917.1"/>
    <property type="molecule type" value="Genomic_DNA"/>
</dbReference>
<dbReference type="AlphaFoldDB" id="A0A518BY59"/>
<evidence type="ECO:0000313" key="1">
    <source>
        <dbReference type="EMBL" id="QDU71917.1"/>
    </source>
</evidence>